<organism evidence="1">
    <name type="scientific">Picea sitchensis</name>
    <name type="common">Sitka spruce</name>
    <name type="synonym">Pinus sitchensis</name>
    <dbReference type="NCBI Taxonomy" id="3332"/>
    <lineage>
        <taxon>Eukaryota</taxon>
        <taxon>Viridiplantae</taxon>
        <taxon>Streptophyta</taxon>
        <taxon>Embryophyta</taxon>
        <taxon>Tracheophyta</taxon>
        <taxon>Spermatophyta</taxon>
        <taxon>Pinopsida</taxon>
        <taxon>Pinidae</taxon>
        <taxon>Conifers I</taxon>
        <taxon>Pinales</taxon>
        <taxon>Pinaceae</taxon>
        <taxon>Picea</taxon>
    </lineage>
</organism>
<dbReference type="EMBL" id="MK697699">
    <property type="protein sequence ID" value="QHR89832.1"/>
    <property type="molecule type" value="Genomic_DNA"/>
</dbReference>
<gene>
    <name evidence="1" type="primary">orf03877</name>
    <name evidence="1" type="ORF">Q903MT_gene3854</name>
</gene>
<geneLocation type="mitochondrion" evidence="1"/>
<keyword evidence="1" id="KW-0496">Mitochondrion</keyword>
<dbReference type="AlphaFoldDB" id="A0A6B9XUP2"/>
<accession>A0A6B9XUP2</accession>
<sequence>MLPKLVYQLKMVLRLDLTFYELTRILMLV</sequence>
<proteinExistence type="predicted"/>
<name>A0A6B9XUP2_PICSI</name>
<protein>
    <submittedName>
        <fullName evidence="1">Uncharacterized protein</fullName>
    </submittedName>
</protein>
<evidence type="ECO:0000313" key="1">
    <source>
        <dbReference type="EMBL" id="QHR89832.1"/>
    </source>
</evidence>
<reference evidence="1" key="1">
    <citation type="submission" date="2019-03" db="EMBL/GenBank/DDBJ databases">
        <title>Largest Complete Mitochondrial Genome of a Gymnosperm, Sitka Spruce (Picea sitchensis), Indicates Complex Physical Structure.</title>
        <authorList>
            <person name="Jackman S.D."/>
            <person name="Coombe L."/>
            <person name="Warren R."/>
            <person name="Kirk H."/>
            <person name="Trinh E."/>
            <person name="McLeod T."/>
            <person name="Pleasance S."/>
            <person name="Pandoh P."/>
            <person name="Zhao Y."/>
            <person name="Coope R."/>
            <person name="Bousquet J."/>
            <person name="Bohlmann J.C."/>
            <person name="Jones S.J.M."/>
            <person name="Birol I."/>
        </authorList>
    </citation>
    <scope>NUCLEOTIDE SEQUENCE</scope>
    <source>
        <strain evidence="1">Q903</strain>
    </source>
</reference>